<dbReference type="GO" id="GO:0032469">
    <property type="term" value="P:endoplasmic reticulum calcium ion homeostasis"/>
    <property type="evidence" value="ECO:0007669"/>
    <property type="project" value="InterPro"/>
</dbReference>
<dbReference type="InterPro" id="IPR008559">
    <property type="entry name" value="TMCO1"/>
</dbReference>
<feature type="transmembrane region" description="Helical" evidence="2">
    <location>
        <begin position="7"/>
        <end position="29"/>
    </location>
</feature>
<protein>
    <submittedName>
        <fullName evidence="3">Uncharacterized protein</fullName>
    </submittedName>
</protein>
<evidence type="ECO:0000256" key="1">
    <source>
        <dbReference type="SAM" id="MobiDB-lite"/>
    </source>
</evidence>
<evidence type="ECO:0000313" key="4">
    <source>
        <dbReference type="Proteomes" id="UP000694723"/>
    </source>
</evidence>
<dbReference type="PANTHER" id="PTHR20917">
    <property type="entry name" value="PNAS-RELATED"/>
    <property type="match status" value="1"/>
</dbReference>
<evidence type="ECO:0000313" key="3">
    <source>
        <dbReference type="Ensembl" id="ENSSSCP00060041407.1"/>
    </source>
</evidence>
<accession>A0A8D1WLM4</accession>
<dbReference type="AlphaFoldDB" id="A0A8D1WLM4"/>
<evidence type="ECO:0000256" key="2">
    <source>
        <dbReference type="SAM" id="Phobius"/>
    </source>
</evidence>
<keyword evidence="2" id="KW-0812">Transmembrane</keyword>
<sequence>KRKKSDVLLVLYVKVNTSIFIEIITWLLLDKTDKWPRTKIEVQKKKKKKEKKKNKITEASAQLQKKKKKREEQKQKNNNIVLALTKNKSIFIITFCKTVLRGKFNDIF</sequence>
<dbReference type="GO" id="GO:0005789">
    <property type="term" value="C:endoplasmic reticulum membrane"/>
    <property type="evidence" value="ECO:0007669"/>
    <property type="project" value="InterPro"/>
</dbReference>
<dbReference type="GO" id="GO:0005262">
    <property type="term" value="F:calcium channel activity"/>
    <property type="evidence" value="ECO:0007669"/>
    <property type="project" value="InterPro"/>
</dbReference>
<feature type="compositionally biased region" description="Basic residues" evidence="1">
    <location>
        <begin position="44"/>
        <end position="54"/>
    </location>
</feature>
<name>A0A8D1WLM4_PIG</name>
<dbReference type="Ensembl" id="ENSSSCT00060095732.1">
    <property type="protein sequence ID" value="ENSSSCP00060041407.1"/>
    <property type="gene ID" value="ENSSSCG00060069955.1"/>
</dbReference>
<proteinExistence type="predicted"/>
<reference evidence="3" key="1">
    <citation type="submission" date="2025-08" db="UniProtKB">
        <authorList>
            <consortium name="Ensembl"/>
        </authorList>
    </citation>
    <scope>IDENTIFICATION</scope>
</reference>
<dbReference type="Proteomes" id="UP000694723">
    <property type="component" value="Unplaced"/>
</dbReference>
<organism evidence="3 4">
    <name type="scientific">Sus scrofa</name>
    <name type="common">Pig</name>
    <dbReference type="NCBI Taxonomy" id="9823"/>
    <lineage>
        <taxon>Eukaryota</taxon>
        <taxon>Metazoa</taxon>
        <taxon>Chordata</taxon>
        <taxon>Craniata</taxon>
        <taxon>Vertebrata</taxon>
        <taxon>Euteleostomi</taxon>
        <taxon>Mammalia</taxon>
        <taxon>Eutheria</taxon>
        <taxon>Laurasiatheria</taxon>
        <taxon>Artiodactyla</taxon>
        <taxon>Suina</taxon>
        <taxon>Suidae</taxon>
        <taxon>Sus</taxon>
    </lineage>
</organism>
<feature type="region of interest" description="Disordered" evidence="1">
    <location>
        <begin position="42"/>
        <end position="77"/>
    </location>
</feature>
<keyword evidence="2" id="KW-0472">Membrane</keyword>
<keyword evidence="2" id="KW-1133">Transmembrane helix</keyword>
<dbReference type="PANTHER" id="PTHR20917:SF0">
    <property type="entry name" value="CALCIUM LOAD-ACTIVATED CALCIUM CHANNEL"/>
    <property type="match status" value="1"/>
</dbReference>